<dbReference type="PANTHER" id="PTHR42904:SF1">
    <property type="entry name" value="NUCLEOSIDE DIPHOSPHATE-LINKED MOIETY X MOTIF 17"/>
    <property type="match status" value="1"/>
</dbReference>
<dbReference type="GO" id="GO:0140933">
    <property type="term" value="F:5'-(N(7)-methylguanosine 5'-triphospho)-[mRNA] hydrolase activity"/>
    <property type="evidence" value="ECO:0007669"/>
    <property type="project" value="UniProtKB-EC"/>
</dbReference>
<evidence type="ECO:0000256" key="5">
    <source>
        <dbReference type="ARBA" id="ARBA00022801"/>
    </source>
</evidence>
<dbReference type="OrthoDB" id="447842at2759"/>
<evidence type="ECO:0000256" key="12">
    <source>
        <dbReference type="ARBA" id="ARBA00093663"/>
    </source>
</evidence>
<keyword evidence="15" id="KW-1185">Reference proteome</keyword>
<comment type="cofactor">
    <cofactor evidence="1">
        <name>Mn(2+)</name>
        <dbReference type="ChEBI" id="CHEBI:29035"/>
    </cofactor>
</comment>
<keyword evidence="5" id="KW-0378">Hydrolase</keyword>
<reference evidence="14 15" key="1">
    <citation type="submission" date="2020-04" db="EMBL/GenBank/DDBJ databases">
        <authorList>
            <person name="Alioto T."/>
            <person name="Alioto T."/>
            <person name="Gomez Garrido J."/>
        </authorList>
    </citation>
    <scope>NUCLEOTIDE SEQUENCE [LARGE SCALE GENOMIC DNA]</scope>
</reference>
<dbReference type="InterPro" id="IPR050241">
    <property type="entry name" value="NAD-cap_RNA_hydrolase_NudC"/>
</dbReference>
<dbReference type="Proteomes" id="UP000494165">
    <property type="component" value="Unassembled WGS sequence"/>
</dbReference>
<evidence type="ECO:0000256" key="2">
    <source>
        <dbReference type="ARBA" id="ARBA00001946"/>
    </source>
</evidence>
<comment type="cofactor">
    <cofactor evidence="2">
        <name>Mg(2+)</name>
        <dbReference type="ChEBI" id="CHEBI:18420"/>
    </cofactor>
</comment>
<protein>
    <recommendedName>
        <fullName evidence="11">m7GpppN-mRNA hydrolase NUDT17</fullName>
        <ecNumber evidence="8">3.6.1.62</ecNumber>
    </recommendedName>
    <alternativeName>
        <fullName evidence="12">Nucleoside diphosphate-linked moiety X motif 17</fullName>
    </alternativeName>
</protein>
<evidence type="ECO:0000256" key="11">
    <source>
        <dbReference type="ARBA" id="ARBA00093621"/>
    </source>
</evidence>
<proteinExistence type="inferred from homology"/>
<dbReference type="GO" id="GO:0005777">
    <property type="term" value="C:peroxisome"/>
    <property type="evidence" value="ECO:0007669"/>
    <property type="project" value="TreeGrafter"/>
</dbReference>
<dbReference type="InterPro" id="IPR033716">
    <property type="entry name" value="Nudt17_dom"/>
</dbReference>
<dbReference type="CDD" id="cd04694">
    <property type="entry name" value="NUDIX_Nudt17"/>
    <property type="match status" value="1"/>
</dbReference>
<dbReference type="SUPFAM" id="SSF55811">
    <property type="entry name" value="Nudix"/>
    <property type="match status" value="1"/>
</dbReference>
<evidence type="ECO:0000256" key="3">
    <source>
        <dbReference type="ARBA" id="ARBA00005582"/>
    </source>
</evidence>
<dbReference type="GO" id="GO:0006742">
    <property type="term" value="P:NADP+ catabolic process"/>
    <property type="evidence" value="ECO:0007669"/>
    <property type="project" value="TreeGrafter"/>
</dbReference>
<evidence type="ECO:0000256" key="6">
    <source>
        <dbReference type="ARBA" id="ARBA00022842"/>
    </source>
</evidence>
<comment type="caution">
    <text evidence="14">The sequence shown here is derived from an EMBL/GenBank/DDBJ whole genome shotgun (WGS) entry which is preliminary data.</text>
</comment>
<dbReference type="PROSITE" id="PS51462">
    <property type="entry name" value="NUDIX"/>
    <property type="match status" value="1"/>
</dbReference>
<evidence type="ECO:0000256" key="7">
    <source>
        <dbReference type="ARBA" id="ARBA00023211"/>
    </source>
</evidence>
<keyword evidence="6" id="KW-0460">Magnesium</keyword>
<dbReference type="AlphaFoldDB" id="A0A8S1CDQ3"/>
<keyword evidence="7" id="KW-0464">Manganese</keyword>
<accession>A0A8S1CDQ3</accession>
<dbReference type="InterPro" id="IPR000086">
    <property type="entry name" value="NUDIX_hydrolase_dom"/>
</dbReference>
<evidence type="ECO:0000256" key="10">
    <source>
        <dbReference type="ARBA" id="ARBA00093415"/>
    </source>
</evidence>
<organism evidence="14 15">
    <name type="scientific">Cloeon dipterum</name>
    <dbReference type="NCBI Taxonomy" id="197152"/>
    <lineage>
        <taxon>Eukaryota</taxon>
        <taxon>Metazoa</taxon>
        <taxon>Ecdysozoa</taxon>
        <taxon>Arthropoda</taxon>
        <taxon>Hexapoda</taxon>
        <taxon>Insecta</taxon>
        <taxon>Pterygota</taxon>
        <taxon>Palaeoptera</taxon>
        <taxon>Ephemeroptera</taxon>
        <taxon>Pisciforma</taxon>
        <taxon>Baetidae</taxon>
        <taxon>Cloeon</taxon>
    </lineage>
</organism>
<evidence type="ECO:0000256" key="9">
    <source>
        <dbReference type="ARBA" id="ARBA00093205"/>
    </source>
</evidence>
<dbReference type="InterPro" id="IPR015797">
    <property type="entry name" value="NUDIX_hydrolase-like_dom_sf"/>
</dbReference>
<evidence type="ECO:0000256" key="4">
    <source>
        <dbReference type="ARBA" id="ARBA00022723"/>
    </source>
</evidence>
<dbReference type="GO" id="GO:0046872">
    <property type="term" value="F:metal ion binding"/>
    <property type="evidence" value="ECO:0007669"/>
    <property type="project" value="UniProtKB-KW"/>
</dbReference>
<evidence type="ECO:0000313" key="15">
    <source>
        <dbReference type="Proteomes" id="UP000494165"/>
    </source>
</evidence>
<dbReference type="GO" id="GO:0005829">
    <property type="term" value="C:cytosol"/>
    <property type="evidence" value="ECO:0007669"/>
    <property type="project" value="TreeGrafter"/>
</dbReference>
<comment type="catalytic activity">
    <reaction evidence="9">
        <text>a 5'-end (N(7)-methyl 5'-triphosphoguanosine)-ribonucleoside in mRNA + H2O = N(7)-methyl-GDP + a 5'-end phospho-ribonucleoside in mRNA + 2 H(+)</text>
        <dbReference type="Rhea" id="RHEA:67484"/>
        <dbReference type="Rhea" id="RHEA-COMP:15692"/>
        <dbReference type="Rhea" id="RHEA-COMP:17167"/>
        <dbReference type="ChEBI" id="CHEBI:15377"/>
        <dbReference type="ChEBI" id="CHEBI:15378"/>
        <dbReference type="ChEBI" id="CHEBI:63714"/>
        <dbReference type="ChEBI" id="CHEBI:138282"/>
        <dbReference type="ChEBI" id="CHEBI:156461"/>
        <dbReference type="EC" id="3.6.1.62"/>
    </reaction>
</comment>
<name>A0A8S1CDQ3_9INSE</name>
<dbReference type="PANTHER" id="PTHR42904">
    <property type="entry name" value="NUDIX HYDROLASE, NUDC SUBFAMILY"/>
    <property type="match status" value="1"/>
</dbReference>
<sequence>MKDFYSFPRPMKKFMTTGNSADQVSVPVRCRLEDNLLKISAASHDDTEKKGNDVFVWDTKGQKFYSPHKDHYAVLQHSPECPVGNITDYDKDIIPPEDMSRGIDVAVSILLQSKDCRILFTRRPDHMRTFPKAWVPPGGHIEINETLIDAGLRELKEETGLELRAGSAIRILCLWESVYPFILGLGLPNRHHVVVYLLAKCDKTSQELTKHIKLDPEEVQACAWLTPESVKFLLEACEPPVQPYQEMFTLTPQGQLHKEQLTVSSMFHPALWGRSDIYSGSQLALTKWYESLCVGRNAKL</sequence>
<dbReference type="GO" id="GO:0035529">
    <property type="term" value="F:NADH pyrophosphatase activity"/>
    <property type="evidence" value="ECO:0007669"/>
    <property type="project" value="TreeGrafter"/>
</dbReference>
<feature type="domain" description="Nudix hydrolase" evidence="13">
    <location>
        <begin position="102"/>
        <end position="247"/>
    </location>
</feature>
<gene>
    <name evidence="14" type="ORF">CLODIP_2_CD02228</name>
</gene>
<evidence type="ECO:0000256" key="8">
    <source>
        <dbReference type="ARBA" id="ARBA00026102"/>
    </source>
</evidence>
<dbReference type="EMBL" id="CADEPI010000012">
    <property type="protein sequence ID" value="CAB3363429.1"/>
    <property type="molecule type" value="Genomic_DNA"/>
</dbReference>
<comment type="similarity">
    <text evidence="3">Belongs to the Nudix hydrolase family.</text>
</comment>
<evidence type="ECO:0000313" key="14">
    <source>
        <dbReference type="EMBL" id="CAB3363429.1"/>
    </source>
</evidence>
<keyword evidence="4" id="KW-0479">Metal-binding</keyword>
<evidence type="ECO:0000259" key="13">
    <source>
        <dbReference type="PROSITE" id="PS51462"/>
    </source>
</evidence>
<comment type="function">
    <text evidence="10">Acts as a decapping enzyme capable of hydrolyzing monomethylated capped RNAs (in vitro). Hydrolyzes monomethylated capped RNA after alpha and beta phosphates to form N(7)-methyl-GDP. Shows low activity towards unmethylated capped RNA.</text>
</comment>
<dbReference type="GO" id="GO:0019677">
    <property type="term" value="P:NAD+ catabolic process"/>
    <property type="evidence" value="ECO:0007669"/>
    <property type="project" value="TreeGrafter"/>
</dbReference>
<evidence type="ECO:0000256" key="1">
    <source>
        <dbReference type="ARBA" id="ARBA00001936"/>
    </source>
</evidence>
<dbReference type="Pfam" id="PF00293">
    <property type="entry name" value="NUDIX"/>
    <property type="match status" value="1"/>
</dbReference>
<dbReference type="EC" id="3.6.1.62" evidence="8"/>
<dbReference type="Gene3D" id="3.90.79.10">
    <property type="entry name" value="Nucleoside Triphosphate Pyrophosphohydrolase"/>
    <property type="match status" value="1"/>
</dbReference>